<comment type="caution">
    <text evidence="10">The sequence shown here is derived from an EMBL/GenBank/DDBJ whole genome shotgun (WGS) entry which is preliminary data.</text>
</comment>
<keyword evidence="6 8" id="KW-1133">Transmembrane helix</keyword>
<feature type="transmembrane region" description="Helical" evidence="8">
    <location>
        <begin position="432"/>
        <end position="450"/>
    </location>
</feature>
<accession>A0AAV5QNP3</accession>
<feature type="transmembrane region" description="Helical" evidence="8">
    <location>
        <begin position="183"/>
        <end position="203"/>
    </location>
</feature>
<keyword evidence="8" id="KW-0256">Endoplasmic reticulum</keyword>
<comment type="function">
    <text evidence="8">A acetyltransferase, which acetylates the inositol ring of phosphatidylinositol during biosynthesis of GPI-anchor.</text>
</comment>
<feature type="transmembrane region" description="Helical" evidence="8">
    <location>
        <begin position="509"/>
        <end position="532"/>
    </location>
</feature>
<feature type="transmembrane region" description="Helical" evidence="8">
    <location>
        <begin position="27"/>
        <end position="48"/>
    </location>
</feature>
<keyword evidence="11" id="KW-1185">Reference proteome</keyword>
<feature type="transmembrane region" description="Helical" evidence="8">
    <location>
        <begin position="87"/>
        <end position="104"/>
    </location>
</feature>
<dbReference type="GO" id="GO:0006506">
    <property type="term" value="P:GPI anchor biosynthetic process"/>
    <property type="evidence" value="ECO:0007669"/>
    <property type="project" value="UniProtKB-KW"/>
</dbReference>
<feature type="transmembrane region" description="Helical" evidence="8">
    <location>
        <begin position="335"/>
        <end position="357"/>
    </location>
</feature>
<dbReference type="GO" id="GO:0032216">
    <property type="term" value="F:glucosaminyl-phosphatidylinositol O-acyltransferase activity"/>
    <property type="evidence" value="ECO:0007669"/>
    <property type="project" value="TreeGrafter"/>
</dbReference>
<dbReference type="AlphaFoldDB" id="A0AAV5QNP3"/>
<keyword evidence="5 8" id="KW-0812">Transmembrane</keyword>
<evidence type="ECO:0000256" key="5">
    <source>
        <dbReference type="ARBA" id="ARBA00022692"/>
    </source>
</evidence>
<keyword evidence="7 8" id="KW-0472">Membrane</keyword>
<gene>
    <name evidence="10" type="ORF">DASC09_033990</name>
</gene>
<comment type="similarity">
    <text evidence="3 8">Belongs to the PIGW family.</text>
</comment>
<feature type="transmembrane region" description="Helical" evidence="8">
    <location>
        <begin position="471"/>
        <end position="489"/>
    </location>
</feature>
<evidence type="ECO:0000256" key="8">
    <source>
        <dbReference type="RuleBase" id="RU280819"/>
    </source>
</evidence>
<evidence type="ECO:0000256" key="6">
    <source>
        <dbReference type="ARBA" id="ARBA00022989"/>
    </source>
</evidence>
<name>A0AAV5QNP3_9ASCO</name>
<feature type="transmembrane region" description="Helical" evidence="8">
    <location>
        <begin position="60"/>
        <end position="81"/>
    </location>
</feature>
<keyword evidence="8" id="KW-0808">Transferase</keyword>
<dbReference type="GeneID" id="90074049"/>
<sequence>MPGLADDLKIRKEQFVTGLTGGTVHDVYLVTSISLITYFSYCLLNTFTQIFTSKDKKSNLNVFTVVLDYLLNWLALLLSITTYSDNIISLIYGILIPVVTLTLTNKSSPSSSSSSSKNHTKRDGRPNISTIDKKKFLPKISYLTVYRSQMLVITSIAILAVDFQIFPRRFAKCETWGTSLMDLGVGSFVFSMGIVSARSSIWSKFNQKKNLSFTYELTGLVKKILFSFKDSFTVFCLGIGRLFLVKLLSYQEHVSEYGVHWNFFVTLSLLQPCKYILEFVFSMLRLNNFNVLIGLAISLAYEYLLKKDDNSYLQYLLDEERVTIFDQNKEGISSMIGYISIFLVGESIGGFLLPSIVTPFNLIKNSTQSEIEDFYSTKNKHSKLYLWIRSQLSRSSDGCLIIYTVFFDILALYCQSTSVFTQVSRRFANFQYVIFVIAYNLNFLVGFKLINKLFAYFNSEKKDANQNSYNHVPYSLEAINNNGLLFFLISNVSTGLVNMNINTLDASSLVGITTMIGYTLAINAVAEIFHYFKIYIKL</sequence>
<feature type="region of interest" description="Disordered" evidence="9">
    <location>
        <begin position="107"/>
        <end position="129"/>
    </location>
</feature>
<evidence type="ECO:0000256" key="4">
    <source>
        <dbReference type="ARBA" id="ARBA00022502"/>
    </source>
</evidence>
<evidence type="ECO:0000313" key="11">
    <source>
        <dbReference type="Proteomes" id="UP001360560"/>
    </source>
</evidence>
<evidence type="ECO:0000256" key="2">
    <source>
        <dbReference type="ARBA" id="ARBA00004687"/>
    </source>
</evidence>
<organism evidence="10 11">
    <name type="scientific">Saccharomycopsis crataegensis</name>
    <dbReference type="NCBI Taxonomy" id="43959"/>
    <lineage>
        <taxon>Eukaryota</taxon>
        <taxon>Fungi</taxon>
        <taxon>Dikarya</taxon>
        <taxon>Ascomycota</taxon>
        <taxon>Saccharomycotina</taxon>
        <taxon>Saccharomycetes</taxon>
        <taxon>Saccharomycopsidaceae</taxon>
        <taxon>Saccharomycopsis</taxon>
    </lineage>
</organism>
<feature type="transmembrane region" description="Helical" evidence="8">
    <location>
        <begin position="143"/>
        <end position="163"/>
    </location>
</feature>
<feature type="compositionally biased region" description="Low complexity" evidence="9">
    <location>
        <begin position="107"/>
        <end position="116"/>
    </location>
</feature>
<comment type="pathway">
    <text evidence="2 8">Glycolipid biosynthesis; glycosylphosphatidylinositol-anchor biosynthesis.</text>
</comment>
<evidence type="ECO:0000313" key="10">
    <source>
        <dbReference type="EMBL" id="GMM36074.1"/>
    </source>
</evidence>
<proteinExistence type="inferred from homology"/>
<keyword evidence="4 8" id="KW-0337">GPI-anchor biosynthesis</keyword>
<dbReference type="InterPro" id="IPR009447">
    <property type="entry name" value="PIGW/GWT1"/>
</dbReference>
<dbReference type="GO" id="GO:0072659">
    <property type="term" value="P:protein localization to plasma membrane"/>
    <property type="evidence" value="ECO:0007669"/>
    <property type="project" value="TreeGrafter"/>
</dbReference>
<dbReference type="PANTHER" id="PTHR20661:SF0">
    <property type="entry name" value="PHOSPHATIDYLINOSITOL-GLYCAN BIOSYNTHESIS CLASS W PROTEIN"/>
    <property type="match status" value="1"/>
</dbReference>
<comment type="subcellular location">
    <subcellularLocation>
        <location evidence="1 8">Endoplasmic reticulum membrane</location>
        <topology evidence="1 8">Multi-pass membrane protein</topology>
    </subcellularLocation>
</comment>
<evidence type="ECO:0000256" key="7">
    <source>
        <dbReference type="ARBA" id="ARBA00023136"/>
    </source>
</evidence>
<evidence type="ECO:0000256" key="3">
    <source>
        <dbReference type="ARBA" id="ARBA00007559"/>
    </source>
</evidence>
<feature type="transmembrane region" description="Helical" evidence="8">
    <location>
        <begin position="289"/>
        <end position="305"/>
    </location>
</feature>
<dbReference type="PANTHER" id="PTHR20661">
    <property type="entry name" value="PHOSPHATIDYLINOSITOL-GLYCAN BIOSYNTHESIS CLASS W PROTEIN"/>
    <property type="match status" value="1"/>
</dbReference>
<protein>
    <recommendedName>
        <fullName evidence="8">GPI-anchored wall transfer protein</fullName>
        <ecNumber evidence="8">2.3.-.-</ecNumber>
    </recommendedName>
</protein>
<reference evidence="10 11" key="1">
    <citation type="journal article" date="2023" name="Elife">
        <title>Identification of key yeast species and microbe-microbe interactions impacting larval growth of Drosophila in the wild.</title>
        <authorList>
            <person name="Mure A."/>
            <person name="Sugiura Y."/>
            <person name="Maeda R."/>
            <person name="Honda K."/>
            <person name="Sakurai N."/>
            <person name="Takahashi Y."/>
            <person name="Watada M."/>
            <person name="Katoh T."/>
            <person name="Gotoh A."/>
            <person name="Gotoh Y."/>
            <person name="Taniguchi I."/>
            <person name="Nakamura K."/>
            <person name="Hayashi T."/>
            <person name="Katayama T."/>
            <person name="Uemura T."/>
            <person name="Hattori Y."/>
        </authorList>
    </citation>
    <scope>NUCLEOTIDE SEQUENCE [LARGE SCALE GENOMIC DNA]</scope>
    <source>
        <strain evidence="10 11">SC-9</strain>
    </source>
</reference>
<evidence type="ECO:0000256" key="9">
    <source>
        <dbReference type="SAM" id="MobiDB-lite"/>
    </source>
</evidence>
<dbReference type="GO" id="GO:0005789">
    <property type="term" value="C:endoplasmic reticulum membrane"/>
    <property type="evidence" value="ECO:0007669"/>
    <property type="project" value="UniProtKB-SubCell"/>
</dbReference>
<feature type="transmembrane region" description="Helical" evidence="8">
    <location>
        <begin position="399"/>
        <end position="420"/>
    </location>
</feature>
<dbReference type="Proteomes" id="UP001360560">
    <property type="component" value="Unassembled WGS sequence"/>
</dbReference>
<dbReference type="Pfam" id="PF06423">
    <property type="entry name" value="GWT1"/>
    <property type="match status" value="1"/>
</dbReference>
<evidence type="ECO:0000256" key="1">
    <source>
        <dbReference type="ARBA" id="ARBA00004477"/>
    </source>
</evidence>
<dbReference type="EMBL" id="BTFZ01000011">
    <property type="protein sequence ID" value="GMM36074.1"/>
    <property type="molecule type" value="Genomic_DNA"/>
</dbReference>
<dbReference type="RefSeq" id="XP_064853070.1">
    <property type="nucleotide sequence ID" value="XM_064996998.1"/>
</dbReference>
<dbReference type="PIRSF" id="PIRSF017321">
    <property type="entry name" value="GWT1"/>
    <property type="match status" value="1"/>
</dbReference>
<keyword evidence="8" id="KW-0012">Acyltransferase</keyword>
<dbReference type="EC" id="2.3.-.-" evidence="8"/>